<protein>
    <submittedName>
        <fullName evidence="1">CDP-glucose 4,6-dehydratase</fullName>
    </submittedName>
</protein>
<proteinExistence type="predicted"/>
<comment type="caution">
    <text evidence="1">The sequence shown here is derived from an EMBL/GenBank/DDBJ whole genome shotgun (WGS) entry which is preliminary data.</text>
</comment>
<dbReference type="AlphaFoldDB" id="A0AAJ2H3V1"/>
<name>A0AAJ2H3V1_9HYPH</name>
<evidence type="ECO:0000313" key="2">
    <source>
        <dbReference type="Proteomes" id="UP001268610"/>
    </source>
</evidence>
<feature type="non-terminal residue" evidence="1">
    <location>
        <position position="1"/>
    </location>
</feature>
<organism evidence="1 2">
    <name type="scientific">Rhizobium hidalgonense</name>
    <dbReference type="NCBI Taxonomy" id="1538159"/>
    <lineage>
        <taxon>Bacteria</taxon>
        <taxon>Pseudomonadati</taxon>
        <taxon>Pseudomonadota</taxon>
        <taxon>Alphaproteobacteria</taxon>
        <taxon>Hyphomicrobiales</taxon>
        <taxon>Rhizobiaceae</taxon>
        <taxon>Rhizobium/Agrobacterium group</taxon>
        <taxon>Rhizobium</taxon>
    </lineage>
</organism>
<gene>
    <name evidence="1" type="ORF">RJJ65_37355</name>
</gene>
<feature type="non-terminal residue" evidence="1">
    <location>
        <position position="156"/>
    </location>
</feature>
<sequence>SSSKACAELVTECWQKSFFSSDSVVRLATVRAGNVIGGGDWAEDRLVPDLVRASIAGKALLVRHPNAVRPWQHVLEPLSGYLRLGQLLWQDASFKGAWNFGPGRAGEASVQQLSKSLAMHWENIKIEHDSRLHPHEASILRLNADTAHKQLGWYPV</sequence>
<dbReference type="Gene3D" id="3.90.25.10">
    <property type="entry name" value="UDP-galactose 4-epimerase, domain 1"/>
    <property type="match status" value="1"/>
</dbReference>
<accession>A0AAJ2H3V1</accession>
<dbReference type="Proteomes" id="UP001268610">
    <property type="component" value="Unassembled WGS sequence"/>
</dbReference>
<reference evidence="1" key="1">
    <citation type="submission" date="2023-04" db="EMBL/GenBank/DDBJ databases">
        <title>Genomic characterization of faba bean (Vicia faba) microsymbionts in Mexican soils.</title>
        <authorList>
            <person name="Rivera Orduna F.N."/>
            <person name="Guevara-Luna J."/>
            <person name="Yan J."/>
            <person name="Arroyo-Herrera I."/>
            <person name="Li Y."/>
            <person name="Vasquez-Murrieta M.S."/>
            <person name="Wang E.T."/>
        </authorList>
    </citation>
    <scope>NUCLEOTIDE SEQUENCE</scope>
    <source>
        <strain evidence="1">CH26</strain>
    </source>
</reference>
<dbReference type="EMBL" id="JAVLSF010000579">
    <property type="protein sequence ID" value="MDR9778208.1"/>
    <property type="molecule type" value="Genomic_DNA"/>
</dbReference>
<dbReference type="InterPro" id="IPR036291">
    <property type="entry name" value="NAD(P)-bd_dom_sf"/>
</dbReference>
<evidence type="ECO:0000313" key="1">
    <source>
        <dbReference type="EMBL" id="MDR9778208.1"/>
    </source>
</evidence>
<dbReference type="SUPFAM" id="SSF51735">
    <property type="entry name" value="NAD(P)-binding Rossmann-fold domains"/>
    <property type="match status" value="1"/>
</dbReference>